<keyword evidence="1 5" id="KW-0808">Transferase</keyword>
<evidence type="ECO:0000256" key="2">
    <source>
        <dbReference type="ARBA" id="ARBA00023315"/>
    </source>
</evidence>
<dbReference type="PANTHER" id="PTHR43877:SF1">
    <property type="entry name" value="ACETYLTRANSFERASE"/>
    <property type="match status" value="1"/>
</dbReference>
<dbReference type="SUPFAM" id="SSF55729">
    <property type="entry name" value="Acyl-CoA N-acyltransferases (Nat)"/>
    <property type="match status" value="1"/>
</dbReference>
<evidence type="ECO:0000256" key="3">
    <source>
        <dbReference type="SAM" id="MobiDB-lite"/>
    </source>
</evidence>
<evidence type="ECO:0000313" key="5">
    <source>
        <dbReference type="EMBL" id="TQV71921.1"/>
    </source>
</evidence>
<dbReference type="Pfam" id="PF13508">
    <property type="entry name" value="Acetyltransf_7"/>
    <property type="match status" value="1"/>
</dbReference>
<feature type="compositionally biased region" description="Basic and acidic residues" evidence="3">
    <location>
        <begin position="175"/>
        <end position="193"/>
    </location>
</feature>
<dbReference type="AlphaFoldDB" id="A0A545T3X1"/>
<feature type="domain" description="N-acetyltransferase" evidence="4">
    <location>
        <begin position="6"/>
        <end position="175"/>
    </location>
</feature>
<keyword evidence="6" id="KW-1185">Reference proteome</keyword>
<feature type="region of interest" description="Disordered" evidence="3">
    <location>
        <begin position="175"/>
        <end position="205"/>
    </location>
</feature>
<proteinExistence type="predicted"/>
<dbReference type="OrthoDB" id="118465at2"/>
<sequence>MTLKHWQCRLATPADEVHVVALQVECTHQLGLAFHKDLLLSSYIREIGGLDKDLINRRTYYVVEQDNHIIGSGGWSDRRGRPASDLEAQKSKFLPPCICTVFVDPDYIRRGVGTAILNAAEEDIRLAGYHSAELVTILSAVNFYASHGYRKLDNSVVELSNGSLLPAIRMSKHFDDHKSGDDVKASDGAKKGGDTQPGSGSHSES</sequence>
<name>A0A545T3X1_9PROT</name>
<feature type="compositionally biased region" description="Polar residues" evidence="3">
    <location>
        <begin position="196"/>
        <end position="205"/>
    </location>
</feature>
<gene>
    <name evidence="5" type="ORF">FKG95_26460</name>
</gene>
<comment type="caution">
    <text evidence="5">The sequence shown here is derived from an EMBL/GenBank/DDBJ whole genome shotgun (WGS) entry which is preliminary data.</text>
</comment>
<dbReference type="InterPro" id="IPR000182">
    <property type="entry name" value="GNAT_dom"/>
</dbReference>
<dbReference type="GO" id="GO:0016747">
    <property type="term" value="F:acyltransferase activity, transferring groups other than amino-acyl groups"/>
    <property type="evidence" value="ECO:0007669"/>
    <property type="project" value="InterPro"/>
</dbReference>
<reference evidence="5 6" key="1">
    <citation type="submission" date="2019-06" db="EMBL/GenBank/DDBJ databases">
        <title>Whole genome sequence for Rhodospirillaceae sp. R148.</title>
        <authorList>
            <person name="Wang G."/>
        </authorList>
    </citation>
    <scope>NUCLEOTIDE SEQUENCE [LARGE SCALE GENOMIC DNA]</scope>
    <source>
        <strain evidence="5 6">R148</strain>
    </source>
</reference>
<dbReference type="PROSITE" id="PS51186">
    <property type="entry name" value="GNAT"/>
    <property type="match status" value="1"/>
</dbReference>
<dbReference type="Proteomes" id="UP000315252">
    <property type="component" value="Unassembled WGS sequence"/>
</dbReference>
<dbReference type="EMBL" id="VHSH01000013">
    <property type="protein sequence ID" value="TQV71921.1"/>
    <property type="molecule type" value="Genomic_DNA"/>
</dbReference>
<organism evidence="5 6">
    <name type="scientific">Denitrobaculum tricleocarpae</name>
    <dbReference type="NCBI Taxonomy" id="2591009"/>
    <lineage>
        <taxon>Bacteria</taxon>
        <taxon>Pseudomonadati</taxon>
        <taxon>Pseudomonadota</taxon>
        <taxon>Alphaproteobacteria</taxon>
        <taxon>Rhodospirillales</taxon>
        <taxon>Rhodospirillaceae</taxon>
        <taxon>Denitrobaculum</taxon>
    </lineage>
</organism>
<dbReference type="CDD" id="cd04301">
    <property type="entry name" value="NAT_SF"/>
    <property type="match status" value="1"/>
</dbReference>
<evidence type="ECO:0000256" key="1">
    <source>
        <dbReference type="ARBA" id="ARBA00022679"/>
    </source>
</evidence>
<dbReference type="RefSeq" id="WP_142899468.1">
    <property type="nucleotide sequence ID" value="NZ_ML660064.1"/>
</dbReference>
<dbReference type="InterPro" id="IPR050832">
    <property type="entry name" value="Bact_Acetyltransf"/>
</dbReference>
<accession>A0A545T3X1</accession>
<dbReference type="PANTHER" id="PTHR43877">
    <property type="entry name" value="AMINOALKYLPHOSPHONATE N-ACETYLTRANSFERASE-RELATED-RELATED"/>
    <property type="match status" value="1"/>
</dbReference>
<evidence type="ECO:0000259" key="4">
    <source>
        <dbReference type="PROSITE" id="PS51186"/>
    </source>
</evidence>
<evidence type="ECO:0000313" key="6">
    <source>
        <dbReference type="Proteomes" id="UP000315252"/>
    </source>
</evidence>
<dbReference type="Gene3D" id="3.40.630.30">
    <property type="match status" value="1"/>
</dbReference>
<protein>
    <submittedName>
        <fullName evidence="5">GNAT family N-acetyltransferase</fullName>
    </submittedName>
</protein>
<keyword evidence="2" id="KW-0012">Acyltransferase</keyword>
<dbReference type="InterPro" id="IPR016181">
    <property type="entry name" value="Acyl_CoA_acyltransferase"/>
</dbReference>